<organism evidence="1 2">
    <name type="scientific">Polarella glacialis</name>
    <name type="common">Dinoflagellate</name>
    <dbReference type="NCBI Taxonomy" id="89957"/>
    <lineage>
        <taxon>Eukaryota</taxon>
        <taxon>Sar</taxon>
        <taxon>Alveolata</taxon>
        <taxon>Dinophyceae</taxon>
        <taxon>Suessiales</taxon>
        <taxon>Suessiaceae</taxon>
        <taxon>Polarella</taxon>
    </lineage>
</organism>
<feature type="non-terminal residue" evidence="1">
    <location>
        <position position="1"/>
    </location>
</feature>
<dbReference type="AlphaFoldDB" id="A0A813H321"/>
<proteinExistence type="predicted"/>
<protein>
    <submittedName>
        <fullName evidence="1">Uncharacterized protein</fullName>
    </submittedName>
</protein>
<dbReference type="EMBL" id="CAJNNV010030318">
    <property type="protein sequence ID" value="CAE8632122.1"/>
    <property type="molecule type" value="Genomic_DNA"/>
</dbReference>
<comment type="caution">
    <text evidence="1">The sequence shown here is derived from an EMBL/GenBank/DDBJ whole genome shotgun (WGS) entry which is preliminary data.</text>
</comment>
<evidence type="ECO:0000313" key="1">
    <source>
        <dbReference type="EMBL" id="CAE8632122.1"/>
    </source>
</evidence>
<keyword evidence="2" id="KW-1185">Reference proteome</keyword>
<reference evidence="1" key="1">
    <citation type="submission" date="2021-02" db="EMBL/GenBank/DDBJ databases">
        <authorList>
            <person name="Dougan E. K."/>
            <person name="Rhodes N."/>
            <person name="Thang M."/>
            <person name="Chan C."/>
        </authorList>
    </citation>
    <scope>NUCLEOTIDE SEQUENCE</scope>
</reference>
<dbReference type="Proteomes" id="UP000654075">
    <property type="component" value="Unassembled WGS sequence"/>
</dbReference>
<name>A0A813H321_POLGL</name>
<gene>
    <name evidence="1" type="ORF">PGLA1383_LOCUS48106</name>
</gene>
<accession>A0A813H321</accession>
<evidence type="ECO:0000313" key="2">
    <source>
        <dbReference type="Proteomes" id="UP000654075"/>
    </source>
</evidence>
<sequence>LIVVMDDGQIHKAKDGYKISISAPKDQVVSVEVLGLLHKSLSSSCQVVQKTDWLKMTGVSAVEAFGYHRRIWICNSVPYTLNVKAFDTSRRY</sequence>